<evidence type="ECO:0000256" key="3">
    <source>
        <dbReference type="ARBA" id="ARBA00023163"/>
    </source>
</evidence>
<dbReference type="PANTHER" id="PTHR44688:SF16">
    <property type="entry name" value="DNA-BINDING TRANSCRIPTIONAL ACTIVATOR DEVR_DOSR"/>
    <property type="match status" value="1"/>
</dbReference>
<evidence type="ECO:0000256" key="1">
    <source>
        <dbReference type="ARBA" id="ARBA00023015"/>
    </source>
</evidence>
<dbReference type="PRINTS" id="PR00038">
    <property type="entry name" value="HTHLUXR"/>
</dbReference>
<keyword evidence="1" id="KW-0805">Transcription regulation</keyword>
<dbReference type="EMBL" id="SHKL01000001">
    <property type="protein sequence ID" value="RZT83886.1"/>
    <property type="molecule type" value="Genomic_DNA"/>
</dbReference>
<evidence type="ECO:0000313" key="5">
    <source>
        <dbReference type="EMBL" id="RZT83886.1"/>
    </source>
</evidence>
<dbReference type="SMART" id="SM00421">
    <property type="entry name" value="HTH_LUXR"/>
    <property type="match status" value="1"/>
</dbReference>
<evidence type="ECO:0000259" key="4">
    <source>
        <dbReference type="PROSITE" id="PS50043"/>
    </source>
</evidence>
<dbReference type="Gene3D" id="1.10.10.10">
    <property type="entry name" value="Winged helix-like DNA-binding domain superfamily/Winged helix DNA-binding domain"/>
    <property type="match status" value="1"/>
</dbReference>
<dbReference type="PROSITE" id="PS00622">
    <property type="entry name" value="HTH_LUXR_1"/>
    <property type="match status" value="1"/>
</dbReference>
<keyword evidence="3" id="KW-0804">Transcription</keyword>
<gene>
    <name evidence="5" type="ORF">EV383_0712</name>
</gene>
<protein>
    <submittedName>
        <fullName evidence="5">Regulatory LuxR family protein</fullName>
    </submittedName>
</protein>
<feature type="domain" description="HTH luxR-type" evidence="4">
    <location>
        <begin position="285"/>
        <end position="350"/>
    </location>
</feature>
<dbReference type="GO" id="GO:0006355">
    <property type="term" value="P:regulation of DNA-templated transcription"/>
    <property type="evidence" value="ECO:0007669"/>
    <property type="project" value="InterPro"/>
</dbReference>
<dbReference type="CDD" id="cd06170">
    <property type="entry name" value="LuxR_C_like"/>
    <property type="match status" value="1"/>
</dbReference>
<accession>A0A4Q7UQP6</accession>
<keyword evidence="6" id="KW-1185">Reference proteome</keyword>
<sequence>MPAERARAQLSGLAAAGLDAPVFAAGAIEILRAALPFSAACLATTDPATELITSTVKWQLTDENDEEWAHQEYEVEQYNSIDVARRPGGVTTATQETGGDLASLRRFSEFFVPRYGFGDELRATSTVDGAVWGFVALFRDGPNAAFTPAELEFASSVSSLFGRGLRSGLVAGAVAGDGAADGPAVIVVDSAGEIVQAGIGAAARVEDLGGPPLGTGPLPFALVALVGAGRRYAAGRLGTLPRTRLRARSGQWVVAHASPLTSRDGHSTDVVLTIEEARPPEIVPLVVAAFGLTPREQEVVRLVLQGSDTAEIARTLHLSRYTVQDHLKSVFDKVGVRSRRELTARVFFDQYAPRLAAGSGVAPSGWFAPAV</sequence>
<evidence type="ECO:0000313" key="6">
    <source>
        <dbReference type="Proteomes" id="UP000291591"/>
    </source>
</evidence>
<organism evidence="5 6">
    <name type="scientific">Pseudonocardia sediminis</name>
    <dbReference type="NCBI Taxonomy" id="1397368"/>
    <lineage>
        <taxon>Bacteria</taxon>
        <taxon>Bacillati</taxon>
        <taxon>Actinomycetota</taxon>
        <taxon>Actinomycetes</taxon>
        <taxon>Pseudonocardiales</taxon>
        <taxon>Pseudonocardiaceae</taxon>
        <taxon>Pseudonocardia</taxon>
    </lineage>
</organism>
<dbReference type="SUPFAM" id="SSF46894">
    <property type="entry name" value="C-terminal effector domain of the bipartite response regulators"/>
    <property type="match status" value="1"/>
</dbReference>
<comment type="caution">
    <text evidence="5">The sequence shown here is derived from an EMBL/GenBank/DDBJ whole genome shotgun (WGS) entry which is preliminary data.</text>
</comment>
<dbReference type="PROSITE" id="PS50043">
    <property type="entry name" value="HTH_LUXR_2"/>
    <property type="match status" value="1"/>
</dbReference>
<dbReference type="InterPro" id="IPR016032">
    <property type="entry name" value="Sig_transdc_resp-reg_C-effctor"/>
</dbReference>
<keyword evidence="2" id="KW-0238">DNA-binding</keyword>
<proteinExistence type="predicted"/>
<reference evidence="5 6" key="1">
    <citation type="submission" date="2019-02" db="EMBL/GenBank/DDBJ databases">
        <title>Sequencing the genomes of 1000 actinobacteria strains.</title>
        <authorList>
            <person name="Klenk H.-P."/>
        </authorList>
    </citation>
    <scope>NUCLEOTIDE SEQUENCE [LARGE SCALE GENOMIC DNA]</scope>
    <source>
        <strain evidence="5 6">DSM 45779</strain>
    </source>
</reference>
<evidence type="ECO:0000256" key="2">
    <source>
        <dbReference type="ARBA" id="ARBA00023125"/>
    </source>
</evidence>
<dbReference type="InterPro" id="IPR036388">
    <property type="entry name" value="WH-like_DNA-bd_sf"/>
</dbReference>
<dbReference type="GO" id="GO:0003677">
    <property type="term" value="F:DNA binding"/>
    <property type="evidence" value="ECO:0007669"/>
    <property type="project" value="UniProtKB-KW"/>
</dbReference>
<dbReference type="InterPro" id="IPR000792">
    <property type="entry name" value="Tscrpt_reg_LuxR_C"/>
</dbReference>
<dbReference type="Proteomes" id="UP000291591">
    <property type="component" value="Unassembled WGS sequence"/>
</dbReference>
<dbReference type="Pfam" id="PF00196">
    <property type="entry name" value="GerE"/>
    <property type="match status" value="1"/>
</dbReference>
<dbReference type="PANTHER" id="PTHR44688">
    <property type="entry name" value="DNA-BINDING TRANSCRIPTIONAL ACTIVATOR DEVR_DOSR"/>
    <property type="match status" value="1"/>
</dbReference>
<name>A0A4Q7UQP6_PSEST</name>
<dbReference type="AlphaFoldDB" id="A0A4Q7UQP6"/>